<evidence type="ECO:0000313" key="3">
    <source>
        <dbReference type="Proteomes" id="UP000186601"/>
    </source>
</evidence>
<gene>
    <name evidence="2" type="ORF">PHLCEN_2v6753</name>
</gene>
<name>A0A2R6NYJ0_9APHY</name>
<feature type="region of interest" description="Disordered" evidence="1">
    <location>
        <begin position="1"/>
        <end position="32"/>
    </location>
</feature>
<evidence type="ECO:0000313" key="2">
    <source>
        <dbReference type="EMBL" id="PSR80368.1"/>
    </source>
</evidence>
<keyword evidence="3" id="KW-1185">Reference proteome</keyword>
<accession>A0A2R6NYJ0</accession>
<dbReference type="EMBL" id="MLYV02000656">
    <property type="protein sequence ID" value="PSR80368.1"/>
    <property type="molecule type" value="Genomic_DNA"/>
</dbReference>
<comment type="caution">
    <text evidence="2">The sequence shown here is derived from an EMBL/GenBank/DDBJ whole genome shotgun (WGS) entry which is preliminary data.</text>
</comment>
<reference evidence="2 3" key="1">
    <citation type="submission" date="2018-02" db="EMBL/GenBank/DDBJ databases">
        <title>Genome sequence of the basidiomycete white-rot fungus Phlebia centrifuga.</title>
        <authorList>
            <person name="Granchi Z."/>
            <person name="Peng M."/>
            <person name="de Vries R.P."/>
            <person name="Hilden K."/>
            <person name="Makela M.R."/>
            <person name="Grigoriev I."/>
            <person name="Riley R."/>
        </authorList>
    </citation>
    <scope>NUCLEOTIDE SEQUENCE [LARGE SCALE GENOMIC DNA]</scope>
    <source>
        <strain evidence="2 3">FBCC195</strain>
    </source>
</reference>
<dbReference type="AlphaFoldDB" id="A0A2R6NYJ0"/>
<evidence type="ECO:0000256" key="1">
    <source>
        <dbReference type="SAM" id="MobiDB-lite"/>
    </source>
</evidence>
<organism evidence="2 3">
    <name type="scientific">Hermanssonia centrifuga</name>
    <dbReference type="NCBI Taxonomy" id="98765"/>
    <lineage>
        <taxon>Eukaryota</taxon>
        <taxon>Fungi</taxon>
        <taxon>Dikarya</taxon>
        <taxon>Basidiomycota</taxon>
        <taxon>Agaricomycotina</taxon>
        <taxon>Agaricomycetes</taxon>
        <taxon>Polyporales</taxon>
        <taxon>Meruliaceae</taxon>
        <taxon>Hermanssonia</taxon>
    </lineage>
</organism>
<dbReference type="Proteomes" id="UP000186601">
    <property type="component" value="Unassembled WGS sequence"/>
</dbReference>
<protein>
    <submittedName>
        <fullName evidence="2">Uncharacterized protein</fullName>
    </submittedName>
</protein>
<sequence>MSGDTSCSGSPAAKPDNSAQVQGCGLRKRKTTKTTRASLKEACGEHMSLVRNRQKDTLAAFARKVGFPSIAVAEEAAAEGSLAEGTTGPFVSYQTEHHVLAYLSTLVATPEERLDVGVAMKSNLSLAASGSLWTLVALAPAARRPHARSRSLKRNRVMRL</sequence>
<proteinExistence type="predicted"/>